<keyword evidence="1" id="KW-0812">Transmembrane</keyword>
<keyword evidence="1" id="KW-1133">Transmembrane helix</keyword>
<reference evidence="2 3" key="1">
    <citation type="submission" date="2022-06" db="EMBL/GenBank/DDBJ databases">
        <title>Endosaccharibacter gen. nov., sp. nov., endophytic bacteria isolated from sugarcane.</title>
        <authorList>
            <person name="Pitiwittayakul N."/>
            <person name="Yukphan P."/>
            <person name="Charoenyingcharoen P."/>
            <person name="Tanasupawat S."/>
        </authorList>
    </citation>
    <scope>NUCLEOTIDE SEQUENCE [LARGE SCALE GENOMIC DNA]</scope>
    <source>
        <strain evidence="2 3">KSS8</strain>
    </source>
</reference>
<dbReference type="RefSeq" id="WP_422862692.1">
    <property type="nucleotide sequence ID" value="NZ_JAMSKV010000001.1"/>
</dbReference>
<protein>
    <submittedName>
        <fullName evidence="2">Uncharacterized protein</fullName>
    </submittedName>
</protein>
<keyword evidence="1" id="KW-0472">Membrane</keyword>
<comment type="caution">
    <text evidence="2">The sequence shown here is derived from an EMBL/GenBank/DDBJ whole genome shotgun (WGS) entry which is preliminary data.</text>
</comment>
<sequence>MRAPELIATSWHHAYGGGYGLHHGFGGWSWIGHMVISSIVHGLIYGMIFRLLRHLSLGEIVLLTVLVVGGLYLWNRNRTYQRW</sequence>
<keyword evidence="3" id="KW-1185">Reference proteome</keyword>
<evidence type="ECO:0000256" key="1">
    <source>
        <dbReference type="SAM" id="Phobius"/>
    </source>
</evidence>
<evidence type="ECO:0000313" key="3">
    <source>
        <dbReference type="Proteomes" id="UP001524587"/>
    </source>
</evidence>
<dbReference type="Proteomes" id="UP001524587">
    <property type="component" value="Unassembled WGS sequence"/>
</dbReference>
<proteinExistence type="predicted"/>
<name>A0ABT1W315_9PROT</name>
<feature type="transmembrane region" description="Helical" evidence="1">
    <location>
        <begin position="28"/>
        <end position="48"/>
    </location>
</feature>
<feature type="transmembrane region" description="Helical" evidence="1">
    <location>
        <begin position="55"/>
        <end position="74"/>
    </location>
</feature>
<gene>
    <name evidence="2" type="ORF">NFI95_02185</name>
</gene>
<accession>A0ABT1W315</accession>
<dbReference type="EMBL" id="JAMSKV010000001">
    <property type="protein sequence ID" value="MCQ8277258.1"/>
    <property type="molecule type" value="Genomic_DNA"/>
</dbReference>
<evidence type="ECO:0000313" key="2">
    <source>
        <dbReference type="EMBL" id="MCQ8277258.1"/>
    </source>
</evidence>
<organism evidence="2 3">
    <name type="scientific">Endosaccharibacter trunci</name>
    <dbReference type="NCBI Taxonomy" id="2812733"/>
    <lineage>
        <taxon>Bacteria</taxon>
        <taxon>Pseudomonadati</taxon>
        <taxon>Pseudomonadota</taxon>
        <taxon>Alphaproteobacteria</taxon>
        <taxon>Acetobacterales</taxon>
        <taxon>Acetobacteraceae</taxon>
        <taxon>Endosaccharibacter</taxon>
    </lineage>
</organism>